<proteinExistence type="predicted"/>
<dbReference type="EMBL" id="JACHEK010000005">
    <property type="protein sequence ID" value="MBB6144721.1"/>
    <property type="molecule type" value="Genomic_DNA"/>
</dbReference>
<name>A0A841K0I4_9BACT</name>
<dbReference type="OrthoDB" id="5654at2"/>
<dbReference type="NCBIfam" id="TIGR01560">
    <property type="entry name" value="put_DNA_pack"/>
    <property type="match status" value="2"/>
</dbReference>
<dbReference type="InterPro" id="IPR021146">
    <property type="entry name" value="Phage_gp6-like_head-tail"/>
</dbReference>
<protein>
    <submittedName>
        <fullName evidence="1">Putative phiE125 gp8 family phage protein</fullName>
    </submittedName>
</protein>
<dbReference type="InterPro" id="IPR011738">
    <property type="entry name" value="Phage_CHP"/>
</dbReference>
<comment type="caution">
    <text evidence="1">The sequence shown here is derived from an EMBL/GenBank/DDBJ whole genome shotgun (WGS) entry which is preliminary data.</text>
</comment>
<gene>
    <name evidence="1" type="ORF">HNQ77_002677</name>
</gene>
<dbReference type="Proteomes" id="UP000538666">
    <property type="component" value="Unassembled WGS sequence"/>
</dbReference>
<keyword evidence="2" id="KW-1185">Reference proteome</keyword>
<dbReference type="NCBIfam" id="TIGR02215">
    <property type="entry name" value="phage_chp_gp8"/>
    <property type="match status" value="2"/>
</dbReference>
<dbReference type="AlphaFoldDB" id="A0A841K0I4"/>
<organism evidence="1 2">
    <name type="scientific">Silvibacterium bohemicum</name>
    <dbReference type="NCBI Taxonomy" id="1577686"/>
    <lineage>
        <taxon>Bacteria</taxon>
        <taxon>Pseudomonadati</taxon>
        <taxon>Acidobacteriota</taxon>
        <taxon>Terriglobia</taxon>
        <taxon>Terriglobales</taxon>
        <taxon>Acidobacteriaceae</taxon>
        <taxon>Silvibacterium</taxon>
    </lineage>
</organism>
<dbReference type="RefSeq" id="WP_050059699.1">
    <property type="nucleotide sequence ID" value="NZ_JACHEK010000005.1"/>
</dbReference>
<sequence>MPLSLQLVTPPAAEPVSLSLAKQHLRVDFSDDDVLIAALITAARQYCEKYTHRAFFNQTWLRTLDYFPLWYNPDGTVNPRYRSDWPYYADFWGRIAIDLPRPRTVSVTSITYVDPTGTTQTLDPSTYVVDTTSMPARIVPAKGFYWPSVNVYQPGGVKITYVAGSYGDGVDVNTCPQTIVMAMLLLIAHWYEHREGSSELNLKNIPLGVQALLDTEKLQVFEYRP</sequence>
<dbReference type="Pfam" id="PF05135">
    <property type="entry name" value="Phage_connect_1"/>
    <property type="match status" value="1"/>
</dbReference>
<reference evidence="1 2" key="1">
    <citation type="submission" date="2020-08" db="EMBL/GenBank/DDBJ databases">
        <title>Genomic Encyclopedia of Type Strains, Phase IV (KMG-IV): sequencing the most valuable type-strain genomes for metagenomic binning, comparative biology and taxonomic classification.</title>
        <authorList>
            <person name="Goeker M."/>
        </authorList>
    </citation>
    <scope>NUCLEOTIDE SEQUENCE [LARGE SCALE GENOMIC DNA]</scope>
    <source>
        <strain evidence="1 2">DSM 103733</strain>
    </source>
</reference>
<evidence type="ECO:0000313" key="1">
    <source>
        <dbReference type="EMBL" id="MBB6144721.1"/>
    </source>
</evidence>
<dbReference type="Gene3D" id="1.10.3230.30">
    <property type="entry name" value="Phage gp6-like head-tail connector protein"/>
    <property type="match status" value="1"/>
</dbReference>
<dbReference type="InterPro" id="IPR006450">
    <property type="entry name" value="Phage_HK97_gp6-like"/>
</dbReference>
<evidence type="ECO:0000313" key="2">
    <source>
        <dbReference type="Proteomes" id="UP000538666"/>
    </source>
</evidence>
<accession>A0A841K0I4</accession>
<dbReference type="CDD" id="cd08054">
    <property type="entry name" value="gp6"/>
    <property type="match status" value="1"/>
</dbReference>